<dbReference type="Proteomes" id="UP001595814">
    <property type="component" value="Unassembled WGS sequence"/>
</dbReference>
<protein>
    <recommendedName>
        <fullName evidence="8">Cytosine-specific methyltransferase</fullName>
        <ecNumber evidence="8">2.1.1.37</ecNumber>
    </recommendedName>
</protein>
<dbReference type="EC" id="2.1.1.37" evidence="8"/>
<keyword evidence="3 6" id="KW-0949">S-adenosyl-L-methionine</keyword>
<evidence type="ECO:0000256" key="6">
    <source>
        <dbReference type="PROSITE-ProRule" id="PRU01016"/>
    </source>
</evidence>
<dbReference type="InterPro" id="IPR001525">
    <property type="entry name" value="C5_MeTfrase"/>
</dbReference>
<dbReference type="RefSeq" id="WP_192463701.1">
    <property type="nucleotide sequence ID" value="NZ_JACYFJ010000016.1"/>
</dbReference>
<feature type="active site" evidence="6">
    <location>
        <position position="82"/>
    </location>
</feature>
<dbReference type="PROSITE" id="PS51679">
    <property type="entry name" value="SAM_MT_C5"/>
    <property type="match status" value="1"/>
</dbReference>
<name>A0ABV8JRG2_9FLAO</name>
<dbReference type="InterPro" id="IPR050390">
    <property type="entry name" value="C5-Methyltransferase"/>
</dbReference>
<dbReference type="Gene3D" id="3.90.120.10">
    <property type="entry name" value="DNA Methylase, subunit A, domain 2"/>
    <property type="match status" value="1"/>
</dbReference>
<evidence type="ECO:0000256" key="7">
    <source>
        <dbReference type="RuleBase" id="RU000416"/>
    </source>
</evidence>
<dbReference type="SUPFAM" id="SSF53335">
    <property type="entry name" value="S-adenosyl-L-methionine-dependent methyltransferases"/>
    <property type="match status" value="1"/>
</dbReference>
<dbReference type="PROSITE" id="PS00094">
    <property type="entry name" value="C5_MTASE_1"/>
    <property type="match status" value="1"/>
</dbReference>
<comment type="caution">
    <text evidence="9">The sequence shown here is derived from an EMBL/GenBank/DDBJ whole genome shotgun (WGS) entry which is preliminary data.</text>
</comment>
<dbReference type="GO" id="GO:0032259">
    <property type="term" value="P:methylation"/>
    <property type="evidence" value="ECO:0007669"/>
    <property type="project" value="UniProtKB-KW"/>
</dbReference>
<dbReference type="InterPro" id="IPR018117">
    <property type="entry name" value="C5_DNA_meth_AS"/>
</dbReference>
<dbReference type="GO" id="GO:0003886">
    <property type="term" value="F:DNA (cytosine-5-)-methyltransferase activity"/>
    <property type="evidence" value="ECO:0007669"/>
    <property type="project" value="UniProtKB-EC"/>
</dbReference>
<evidence type="ECO:0000256" key="1">
    <source>
        <dbReference type="ARBA" id="ARBA00022603"/>
    </source>
</evidence>
<comment type="similarity">
    <text evidence="6 7">Belongs to the class I-like SAM-binding methyltransferase superfamily. C5-methyltransferase family.</text>
</comment>
<dbReference type="EMBL" id="JBHSAW010000019">
    <property type="protein sequence ID" value="MFC4097483.1"/>
    <property type="molecule type" value="Genomic_DNA"/>
</dbReference>
<comment type="catalytic activity">
    <reaction evidence="5 8">
        <text>a 2'-deoxycytidine in DNA + S-adenosyl-L-methionine = a 5-methyl-2'-deoxycytidine in DNA + S-adenosyl-L-homocysteine + H(+)</text>
        <dbReference type="Rhea" id="RHEA:13681"/>
        <dbReference type="Rhea" id="RHEA-COMP:11369"/>
        <dbReference type="Rhea" id="RHEA-COMP:11370"/>
        <dbReference type="ChEBI" id="CHEBI:15378"/>
        <dbReference type="ChEBI" id="CHEBI:57856"/>
        <dbReference type="ChEBI" id="CHEBI:59789"/>
        <dbReference type="ChEBI" id="CHEBI:85452"/>
        <dbReference type="ChEBI" id="CHEBI:85454"/>
        <dbReference type="EC" id="2.1.1.37"/>
    </reaction>
</comment>
<dbReference type="PANTHER" id="PTHR10629:SF52">
    <property type="entry name" value="DNA (CYTOSINE-5)-METHYLTRANSFERASE 1"/>
    <property type="match status" value="1"/>
</dbReference>
<accession>A0ABV8JRG2</accession>
<evidence type="ECO:0000313" key="10">
    <source>
        <dbReference type="Proteomes" id="UP001595814"/>
    </source>
</evidence>
<dbReference type="NCBIfam" id="TIGR00675">
    <property type="entry name" value="dcm"/>
    <property type="match status" value="1"/>
</dbReference>
<evidence type="ECO:0000313" key="9">
    <source>
        <dbReference type="EMBL" id="MFC4097483.1"/>
    </source>
</evidence>
<reference evidence="10" key="1">
    <citation type="journal article" date="2019" name="Int. J. Syst. Evol. Microbiol.">
        <title>The Global Catalogue of Microorganisms (GCM) 10K type strain sequencing project: providing services to taxonomists for standard genome sequencing and annotation.</title>
        <authorList>
            <consortium name="The Broad Institute Genomics Platform"/>
            <consortium name="The Broad Institute Genome Sequencing Center for Infectious Disease"/>
            <person name="Wu L."/>
            <person name="Ma J."/>
        </authorList>
    </citation>
    <scope>NUCLEOTIDE SEQUENCE [LARGE SCALE GENOMIC DNA]</scope>
    <source>
        <strain evidence="10">CECT 7477</strain>
    </source>
</reference>
<proteinExistence type="inferred from homology"/>
<evidence type="ECO:0000256" key="5">
    <source>
        <dbReference type="ARBA" id="ARBA00047422"/>
    </source>
</evidence>
<keyword evidence="10" id="KW-1185">Reference proteome</keyword>
<keyword evidence="4" id="KW-0680">Restriction system</keyword>
<keyword evidence="1 6" id="KW-0489">Methyltransferase</keyword>
<dbReference type="InterPro" id="IPR029063">
    <property type="entry name" value="SAM-dependent_MTases_sf"/>
</dbReference>
<gene>
    <name evidence="9" type="ORF">ACFOUT_16455</name>
</gene>
<dbReference type="Pfam" id="PF00145">
    <property type="entry name" value="DNA_methylase"/>
    <property type="match status" value="1"/>
</dbReference>
<organism evidence="9 10">
    <name type="scientific">Euzebyella saccharophila</name>
    <dbReference type="NCBI Taxonomy" id="679664"/>
    <lineage>
        <taxon>Bacteria</taxon>
        <taxon>Pseudomonadati</taxon>
        <taxon>Bacteroidota</taxon>
        <taxon>Flavobacteriia</taxon>
        <taxon>Flavobacteriales</taxon>
        <taxon>Flavobacteriaceae</taxon>
        <taxon>Euzebyella</taxon>
    </lineage>
</organism>
<evidence type="ECO:0000256" key="2">
    <source>
        <dbReference type="ARBA" id="ARBA00022679"/>
    </source>
</evidence>
<sequence>MENNLTFIDLFSGAGGFLRGFMNQGFEPVFSVENWKPAIDTHKLNYPEVPIISQDIRKITNEKLIEYTKGKKVNVVVGGPPCQGFSTIGNRNPEDARNNLILEFLRVVDTVKPDYFIMENVRGLVSSKNGYFKDILLEKFKDIGYENVQCKIICATDYGVPQKRYRVLFMGSLDGSEIEFPEHTNSKENPETLRKHIMDLVGKENKVANHIPTNHNPIVKERITYIKEGGGIDADIPEHLLKGSRSDYKDNKLKNFSHVYKRLHRDKPATTMVPGHNAFPLHPTENRSLTVREAARIQTFPDDVVFEGTRQDQCIQVGNAVPVKLSEVFAKHLKEKLVEQWEQITTY</sequence>
<dbReference type="Gene3D" id="3.40.50.150">
    <property type="entry name" value="Vaccinia Virus protein VP39"/>
    <property type="match status" value="1"/>
</dbReference>
<dbReference type="PANTHER" id="PTHR10629">
    <property type="entry name" value="CYTOSINE-SPECIFIC METHYLTRANSFERASE"/>
    <property type="match status" value="1"/>
</dbReference>
<keyword evidence="2 6" id="KW-0808">Transferase</keyword>
<evidence type="ECO:0000256" key="4">
    <source>
        <dbReference type="ARBA" id="ARBA00022747"/>
    </source>
</evidence>
<evidence type="ECO:0000256" key="8">
    <source>
        <dbReference type="RuleBase" id="RU000417"/>
    </source>
</evidence>
<evidence type="ECO:0000256" key="3">
    <source>
        <dbReference type="ARBA" id="ARBA00022691"/>
    </source>
</evidence>
<dbReference type="PRINTS" id="PR00105">
    <property type="entry name" value="C5METTRFRASE"/>
</dbReference>